<keyword evidence="5" id="KW-0687">Ribonucleoprotein</keyword>
<dbReference type="GO" id="GO:0003735">
    <property type="term" value="F:structural constituent of ribosome"/>
    <property type="evidence" value="ECO:0007669"/>
    <property type="project" value="TreeGrafter"/>
</dbReference>
<dbReference type="InterPro" id="IPR005326">
    <property type="entry name" value="Plectin_eS10_N"/>
</dbReference>
<comment type="subcellular location">
    <subcellularLocation>
        <location evidence="1">Cytoplasm</location>
    </subcellularLocation>
</comment>
<evidence type="ECO:0000256" key="5">
    <source>
        <dbReference type="ARBA" id="ARBA00023274"/>
    </source>
</evidence>
<dbReference type="Pfam" id="PF03501">
    <property type="entry name" value="S10_plectin"/>
    <property type="match status" value="1"/>
</dbReference>
<evidence type="ECO:0000313" key="8">
    <source>
        <dbReference type="EMBL" id="KAK9840559.1"/>
    </source>
</evidence>
<dbReference type="GO" id="GO:0022627">
    <property type="term" value="C:cytosolic small ribosomal subunit"/>
    <property type="evidence" value="ECO:0007669"/>
    <property type="project" value="TreeGrafter"/>
</dbReference>
<feature type="compositionally biased region" description="Basic and acidic residues" evidence="6">
    <location>
        <begin position="107"/>
        <end position="157"/>
    </location>
</feature>
<evidence type="ECO:0000259" key="7">
    <source>
        <dbReference type="Pfam" id="PF03501"/>
    </source>
</evidence>
<feature type="domain" description="Plectin/eS10 N-terminal" evidence="7">
    <location>
        <begin position="3"/>
        <end position="95"/>
    </location>
</feature>
<protein>
    <recommendedName>
        <fullName evidence="7">Plectin/eS10 N-terminal domain-containing protein</fullName>
    </recommendedName>
</protein>
<dbReference type="InterPro" id="IPR037447">
    <property type="entry name" value="Ribosomal_eS10"/>
</dbReference>
<evidence type="ECO:0000256" key="4">
    <source>
        <dbReference type="ARBA" id="ARBA00022980"/>
    </source>
</evidence>
<accession>A0AAW1S393</accession>
<dbReference type="Gene3D" id="1.10.10.10">
    <property type="entry name" value="Winged helix-like DNA-binding domain superfamily/Winged helix DNA-binding domain"/>
    <property type="match status" value="1"/>
</dbReference>
<evidence type="ECO:0000313" key="9">
    <source>
        <dbReference type="Proteomes" id="UP001445335"/>
    </source>
</evidence>
<evidence type="ECO:0000256" key="6">
    <source>
        <dbReference type="SAM" id="MobiDB-lite"/>
    </source>
</evidence>
<reference evidence="8 9" key="1">
    <citation type="journal article" date="2024" name="Nat. Commun.">
        <title>Phylogenomics reveals the evolutionary origins of lichenization in chlorophyte algae.</title>
        <authorList>
            <person name="Puginier C."/>
            <person name="Libourel C."/>
            <person name="Otte J."/>
            <person name="Skaloud P."/>
            <person name="Haon M."/>
            <person name="Grisel S."/>
            <person name="Petersen M."/>
            <person name="Berrin J.G."/>
            <person name="Delaux P.M."/>
            <person name="Dal Grande F."/>
            <person name="Keller J."/>
        </authorList>
    </citation>
    <scope>NUCLEOTIDE SEQUENCE [LARGE SCALE GENOMIC DNA]</scope>
    <source>
        <strain evidence="8 9">SAG 245.80</strain>
    </source>
</reference>
<keyword evidence="9" id="KW-1185">Reference proteome</keyword>
<name>A0AAW1S393_9CHLO</name>
<dbReference type="AlphaFoldDB" id="A0AAW1S393"/>
<dbReference type="GO" id="GO:0003723">
    <property type="term" value="F:RNA binding"/>
    <property type="evidence" value="ECO:0007669"/>
    <property type="project" value="TreeGrafter"/>
</dbReference>
<evidence type="ECO:0000256" key="3">
    <source>
        <dbReference type="ARBA" id="ARBA00022490"/>
    </source>
</evidence>
<dbReference type="PANTHER" id="PTHR12146:SF0">
    <property type="entry name" value="RIBOSOMAL PROTEIN S10"/>
    <property type="match status" value="1"/>
</dbReference>
<comment type="caution">
    <text evidence="8">The sequence shown here is derived from an EMBL/GenBank/DDBJ whole genome shotgun (WGS) entry which is preliminary data.</text>
</comment>
<organism evidence="8 9">
    <name type="scientific">Elliptochloris bilobata</name>
    <dbReference type="NCBI Taxonomy" id="381761"/>
    <lineage>
        <taxon>Eukaryota</taxon>
        <taxon>Viridiplantae</taxon>
        <taxon>Chlorophyta</taxon>
        <taxon>core chlorophytes</taxon>
        <taxon>Trebouxiophyceae</taxon>
        <taxon>Trebouxiophyceae incertae sedis</taxon>
        <taxon>Elliptochloris clade</taxon>
        <taxon>Elliptochloris</taxon>
    </lineage>
</organism>
<dbReference type="Proteomes" id="UP001445335">
    <property type="component" value="Unassembled WGS sequence"/>
</dbReference>
<evidence type="ECO:0000256" key="1">
    <source>
        <dbReference type="ARBA" id="ARBA00004496"/>
    </source>
</evidence>
<dbReference type="InterPro" id="IPR036388">
    <property type="entry name" value="WH-like_DNA-bd_sf"/>
</dbReference>
<evidence type="ECO:0000256" key="2">
    <source>
        <dbReference type="ARBA" id="ARBA00007278"/>
    </source>
</evidence>
<keyword evidence="4" id="KW-0689">Ribosomal protein</keyword>
<gene>
    <name evidence="8" type="ORF">WJX81_001031</name>
</gene>
<dbReference type="PANTHER" id="PTHR12146">
    <property type="entry name" value="40S RIBOSOMAL PROTEIN S10"/>
    <property type="match status" value="1"/>
</dbReference>
<feature type="region of interest" description="Disordered" evidence="6">
    <location>
        <begin position="94"/>
        <end position="179"/>
    </location>
</feature>
<dbReference type="FunFam" id="1.10.10.10:FF:000025">
    <property type="entry name" value="40S ribosomal protein S10"/>
    <property type="match status" value="1"/>
</dbReference>
<dbReference type="EMBL" id="JALJOU010000013">
    <property type="protein sequence ID" value="KAK9840559.1"/>
    <property type="molecule type" value="Genomic_DNA"/>
</dbReference>
<keyword evidence="3" id="KW-0963">Cytoplasm</keyword>
<comment type="similarity">
    <text evidence="2">Belongs to the eukaryotic ribosomal protein eS10 family.</text>
</comment>
<proteinExistence type="inferred from homology"/>
<sequence>MLIPRKNRKEVYKYLFSEGVLYAEKDFNLAEHPDIPGVPNLQVIKLMQSFKSKELVTERFAWRHYYWFLTDEGIEYLREYLNLPSEIVPATLKKSTRPLERNTGPPRGDRDRRDGPPGARRDGGSYRDGGGYRDGGRGFDRPREGGFGRGGGGDKEGAPGGYRPEFGGRGRGFGSAPPS</sequence>